<dbReference type="PANTHER" id="PTHR45663:SF11">
    <property type="entry name" value="GEO12009P1"/>
    <property type="match status" value="1"/>
</dbReference>
<dbReference type="Pfam" id="PF00085">
    <property type="entry name" value="Thioredoxin"/>
    <property type="match status" value="1"/>
</dbReference>
<keyword evidence="12" id="KW-1185">Reference proteome</keyword>
<feature type="disulfide bond" description="Redox-active" evidence="9">
    <location>
        <begin position="33"/>
        <end position="36"/>
    </location>
</feature>
<dbReference type="SUPFAM" id="SSF52833">
    <property type="entry name" value="Thioredoxin-like"/>
    <property type="match status" value="1"/>
</dbReference>
<dbReference type="PIRSF" id="PIRSF000077">
    <property type="entry name" value="Thioredoxin"/>
    <property type="match status" value="1"/>
</dbReference>
<sequence length="120" mass="13112">MIDAPIHVTDAAFEKTVLQSALPVIVDFWAPWCGPCRLIAPALEKIAKDYAGKLIVAKVNTDENPEWATRFGVQGIPTLLFVANGKVIHRQVGALPEGMLRDVVEQFLEVVQTASTQTKS</sequence>
<evidence type="ECO:0000256" key="8">
    <source>
        <dbReference type="PIRSR" id="PIRSR000077-1"/>
    </source>
</evidence>
<comment type="similarity">
    <text evidence="1 7">Belongs to the thioredoxin family.</text>
</comment>
<dbReference type="NCBIfam" id="TIGR01068">
    <property type="entry name" value="thioredoxin"/>
    <property type="match status" value="1"/>
</dbReference>
<evidence type="ECO:0000256" key="1">
    <source>
        <dbReference type="ARBA" id="ARBA00008987"/>
    </source>
</evidence>
<dbReference type="PROSITE" id="PS00194">
    <property type="entry name" value="THIOREDOXIN_1"/>
    <property type="match status" value="1"/>
</dbReference>
<reference evidence="11 12" key="1">
    <citation type="submission" date="2015-07" db="EMBL/GenBank/DDBJ databases">
        <title>Whole genome sequence of Thermanaerothrix daxensis DSM 23592.</title>
        <authorList>
            <person name="Hemp J."/>
            <person name="Ward L.M."/>
            <person name="Pace L.A."/>
            <person name="Fischer W.W."/>
        </authorList>
    </citation>
    <scope>NUCLEOTIDE SEQUENCE [LARGE SCALE GENOMIC DNA]</scope>
    <source>
        <strain evidence="11 12">GNS-1</strain>
    </source>
</reference>
<evidence type="ECO:0000259" key="10">
    <source>
        <dbReference type="PROSITE" id="PS51352"/>
    </source>
</evidence>
<feature type="site" description="Contributes to redox potential value" evidence="8">
    <location>
        <position position="34"/>
    </location>
</feature>
<evidence type="ECO:0000256" key="4">
    <source>
        <dbReference type="ARBA" id="ARBA00023157"/>
    </source>
</evidence>
<feature type="active site" description="Nucleophile" evidence="8">
    <location>
        <position position="33"/>
    </location>
</feature>
<dbReference type="AlphaFoldDB" id="A0A0P6XVQ9"/>
<proteinExistence type="inferred from homology"/>
<keyword evidence="5 9" id="KW-0676">Redox-active center</keyword>
<dbReference type="CDD" id="cd02947">
    <property type="entry name" value="TRX_family"/>
    <property type="match status" value="1"/>
</dbReference>
<evidence type="ECO:0000256" key="6">
    <source>
        <dbReference type="NCBIfam" id="TIGR01068"/>
    </source>
</evidence>
<dbReference type="PROSITE" id="PS51352">
    <property type="entry name" value="THIOREDOXIN_2"/>
    <property type="match status" value="1"/>
</dbReference>
<dbReference type="GO" id="GO:0005829">
    <property type="term" value="C:cytosol"/>
    <property type="evidence" value="ECO:0007669"/>
    <property type="project" value="TreeGrafter"/>
</dbReference>
<dbReference type="PRINTS" id="PR00421">
    <property type="entry name" value="THIOREDOXIN"/>
</dbReference>
<dbReference type="GO" id="GO:0015035">
    <property type="term" value="F:protein-disulfide reductase activity"/>
    <property type="evidence" value="ECO:0007669"/>
    <property type="project" value="UniProtKB-UniRule"/>
</dbReference>
<dbReference type="STRING" id="869279.SE15_08460"/>
<keyword evidence="2" id="KW-0813">Transport</keyword>
<dbReference type="InterPro" id="IPR036249">
    <property type="entry name" value="Thioredoxin-like_sf"/>
</dbReference>
<feature type="domain" description="Thioredoxin" evidence="10">
    <location>
        <begin position="1"/>
        <end position="109"/>
    </location>
</feature>
<dbReference type="RefSeq" id="WP_054521673.1">
    <property type="nucleotide sequence ID" value="NZ_LGKO01000004.1"/>
</dbReference>
<keyword evidence="4 9" id="KW-1015">Disulfide bond</keyword>
<dbReference type="InterPro" id="IPR013766">
    <property type="entry name" value="Thioredoxin_domain"/>
</dbReference>
<dbReference type="InterPro" id="IPR017937">
    <property type="entry name" value="Thioredoxin_CS"/>
</dbReference>
<gene>
    <name evidence="11" type="ORF">SE15_08460</name>
</gene>
<feature type="active site" description="Nucleophile" evidence="8">
    <location>
        <position position="36"/>
    </location>
</feature>
<comment type="caution">
    <text evidence="11">The sequence shown here is derived from an EMBL/GenBank/DDBJ whole genome shotgun (WGS) entry which is preliminary data.</text>
</comment>
<evidence type="ECO:0000256" key="2">
    <source>
        <dbReference type="ARBA" id="ARBA00022448"/>
    </source>
</evidence>
<dbReference type="PANTHER" id="PTHR45663">
    <property type="entry name" value="GEO12009P1"/>
    <property type="match status" value="1"/>
</dbReference>
<protein>
    <recommendedName>
        <fullName evidence="6 7">Thioredoxin</fullName>
    </recommendedName>
</protein>
<dbReference type="GO" id="GO:0045454">
    <property type="term" value="P:cell redox homeostasis"/>
    <property type="evidence" value="ECO:0007669"/>
    <property type="project" value="TreeGrafter"/>
</dbReference>
<dbReference type="PATRIC" id="fig|869279.4.peg.2421"/>
<evidence type="ECO:0000256" key="5">
    <source>
        <dbReference type="ARBA" id="ARBA00023284"/>
    </source>
</evidence>
<evidence type="ECO:0000313" key="12">
    <source>
        <dbReference type="Proteomes" id="UP000050544"/>
    </source>
</evidence>
<evidence type="ECO:0000256" key="3">
    <source>
        <dbReference type="ARBA" id="ARBA00022982"/>
    </source>
</evidence>
<dbReference type="InterPro" id="IPR005746">
    <property type="entry name" value="Thioredoxin"/>
</dbReference>
<feature type="site" description="Deprotonates C-terminal active site Cys" evidence="8">
    <location>
        <position position="27"/>
    </location>
</feature>
<dbReference type="OrthoDB" id="9790390at2"/>
<dbReference type="Gene3D" id="3.40.30.10">
    <property type="entry name" value="Glutaredoxin"/>
    <property type="match status" value="1"/>
</dbReference>
<name>A0A0P6XVQ9_9CHLR</name>
<evidence type="ECO:0000256" key="7">
    <source>
        <dbReference type="PIRNR" id="PIRNR000077"/>
    </source>
</evidence>
<dbReference type="EMBL" id="LGKO01000004">
    <property type="protein sequence ID" value="KPL83259.1"/>
    <property type="molecule type" value="Genomic_DNA"/>
</dbReference>
<dbReference type="Proteomes" id="UP000050544">
    <property type="component" value="Unassembled WGS sequence"/>
</dbReference>
<evidence type="ECO:0000256" key="9">
    <source>
        <dbReference type="PIRSR" id="PIRSR000077-4"/>
    </source>
</evidence>
<evidence type="ECO:0000313" key="11">
    <source>
        <dbReference type="EMBL" id="KPL83259.1"/>
    </source>
</evidence>
<feature type="site" description="Contributes to redox potential value" evidence="8">
    <location>
        <position position="35"/>
    </location>
</feature>
<organism evidence="11 12">
    <name type="scientific">Thermanaerothrix daxensis</name>
    <dbReference type="NCBI Taxonomy" id="869279"/>
    <lineage>
        <taxon>Bacteria</taxon>
        <taxon>Bacillati</taxon>
        <taxon>Chloroflexota</taxon>
        <taxon>Anaerolineae</taxon>
        <taxon>Anaerolineales</taxon>
        <taxon>Anaerolineaceae</taxon>
        <taxon>Thermanaerothrix</taxon>
    </lineage>
</organism>
<dbReference type="FunFam" id="3.40.30.10:FF:000001">
    <property type="entry name" value="Thioredoxin"/>
    <property type="match status" value="1"/>
</dbReference>
<accession>A0A0P6XVQ9</accession>
<keyword evidence="3" id="KW-0249">Electron transport</keyword>